<comment type="cofactor">
    <cofactor evidence="9">
        <name>Mg(2+)</name>
        <dbReference type="ChEBI" id="CHEBI:18420"/>
    </cofactor>
    <cofactor evidence="9">
        <name>Mn(2+)</name>
        <dbReference type="ChEBI" id="CHEBI:29035"/>
    </cofactor>
    <text evidence="9">Mg(2+) or Mn(2+) required for ssDNA cleavage activity.</text>
</comment>
<evidence type="ECO:0000256" key="1">
    <source>
        <dbReference type="ARBA" id="ARBA00022722"/>
    </source>
</evidence>
<dbReference type="EC" id="3.1.12.1" evidence="9"/>
<keyword evidence="2 9" id="KW-0479">Metal-binding</keyword>
<dbReference type="Pfam" id="PF01930">
    <property type="entry name" value="Cas_Cas4"/>
    <property type="match status" value="1"/>
</dbReference>
<evidence type="ECO:0000256" key="9">
    <source>
        <dbReference type="RuleBase" id="RU365022"/>
    </source>
</evidence>
<name>A0A0A7GIA8_GEOAI</name>
<dbReference type="KEGG" id="gac:GACE_1635"/>
<evidence type="ECO:0000256" key="2">
    <source>
        <dbReference type="ARBA" id="ARBA00022723"/>
    </source>
</evidence>
<gene>
    <name evidence="11" type="ORF">GACE_1635</name>
</gene>
<dbReference type="GO" id="GO:0046872">
    <property type="term" value="F:metal ion binding"/>
    <property type="evidence" value="ECO:0007669"/>
    <property type="project" value="UniProtKB-KW"/>
</dbReference>
<dbReference type="GeneID" id="24798213"/>
<evidence type="ECO:0000256" key="4">
    <source>
        <dbReference type="ARBA" id="ARBA00022839"/>
    </source>
</evidence>
<dbReference type="GO" id="GO:0051536">
    <property type="term" value="F:iron-sulfur cluster binding"/>
    <property type="evidence" value="ECO:0007669"/>
    <property type="project" value="UniProtKB-KW"/>
</dbReference>
<keyword evidence="4 9" id="KW-0269">Exonuclease</keyword>
<evidence type="ECO:0000256" key="7">
    <source>
        <dbReference type="ARBA" id="ARBA00023118"/>
    </source>
</evidence>
<dbReference type="EMBL" id="CP009552">
    <property type="protein sequence ID" value="AIY90666.1"/>
    <property type="molecule type" value="Genomic_DNA"/>
</dbReference>
<comment type="function">
    <text evidence="9">CRISPR (clustered regularly interspaced short palindromic repeat) is an adaptive immune system that provides protection against mobile genetic elements (viruses, transposable elements and conjugative plasmids). CRISPR clusters contain sequences complementary to antecedent mobile elements and target invading nucleic acids. CRISPR clusters are transcribed and processed into CRISPR RNA (crRNA).</text>
</comment>
<dbReference type="PANTHER" id="PTHR37168">
    <property type="entry name" value="CRISPR-ASSOCIATED EXONUCLEASE CAS4"/>
    <property type="match status" value="1"/>
</dbReference>
<dbReference type="NCBIfam" id="TIGR00372">
    <property type="entry name" value="cas4"/>
    <property type="match status" value="1"/>
</dbReference>
<keyword evidence="7 9" id="KW-0051">Antiviral defense</keyword>
<dbReference type="Gene3D" id="3.90.320.10">
    <property type="match status" value="1"/>
</dbReference>
<dbReference type="AlphaFoldDB" id="A0A0A7GIA8"/>
<dbReference type="InterPro" id="IPR013343">
    <property type="entry name" value="CRISPR-assoc_prot_Cas4"/>
</dbReference>
<accession>A0A0A7GIA8</accession>
<evidence type="ECO:0000313" key="11">
    <source>
        <dbReference type="EMBL" id="AIY90666.1"/>
    </source>
</evidence>
<comment type="similarity">
    <text evidence="9">Belongs to the CRISPR-associated exonuclease Cas4 family.</text>
</comment>
<dbReference type="PANTHER" id="PTHR37168:SF1">
    <property type="entry name" value="CRISPR-ASSOCIATED EXONUCLEASE CAS4"/>
    <property type="match status" value="1"/>
</dbReference>
<organism evidence="11 12">
    <name type="scientific">Geoglobus acetivorans</name>
    <dbReference type="NCBI Taxonomy" id="565033"/>
    <lineage>
        <taxon>Archaea</taxon>
        <taxon>Methanobacteriati</taxon>
        <taxon>Methanobacteriota</taxon>
        <taxon>Archaeoglobi</taxon>
        <taxon>Archaeoglobales</taxon>
        <taxon>Archaeoglobaceae</taxon>
        <taxon>Geoglobus</taxon>
    </lineage>
</organism>
<dbReference type="GO" id="GO:0051607">
    <property type="term" value="P:defense response to virus"/>
    <property type="evidence" value="ECO:0007669"/>
    <property type="project" value="UniProtKB-KW"/>
</dbReference>
<comment type="cofactor">
    <cofactor evidence="9">
        <name>iron-sulfur cluster</name>
        <dbReference type="ChEBI" id="CHEBI:30408"/>
    </cofactor>
</comment>
<proteinExistence type="inferred from homology"/>
<evidence type="ECO:0000313" key="12">
    <source>
        <dbReference type="Proteomes" id="UP000030624"/>
    </source>
</evidence>
<reference evidence="11 12" key="1">
    <citation type="journal article" date="2015" name="Appl. Environ. Microbiol.">
        <title>The Geoglobus acetivorans genome: Fe(III) reduction, acetate utilization, autotrophic growth, and degradation of aromatic compounds in a hyperthermophilic archaeon.</title>
        <authorList>
            <person name="Mardanov A.V."/>
            <person name="Slododkina G.B."/>
            <person name="Slobodkin A.I."/>
            <person name="Beletsky A.V."/>
            <person name="Gavrilov S.N."/>
            <person name="Kublanov I.V."/>
            <person name="Bonch-Osmolovskaya E.A."/>
            <person name="Skryabin K.G."/>
            <person name="Ravin N.V."/>
        </authorList>
    </citation>
    <scope>NUCLEOTIDE SEQUENCE [LARGE SCALE GENOMIC DNA]</scope>
    <source>
        <strain evidence="11 12">SBH6</strain>
    </source>
</reference>
<dbReference type="HOGENOM" id="CLU_133784_0_0_2"/>
<keyword evidence="3 9" id="KW-0378">Hydrolase</keyword>
<dbReference type="RefSeq" id="WP_048092571.1">
    <property type="nucleotide sequence ID" value="NZ_CP009552.1"/>
</dbReference>
<dbReference type="InterPro" id="IPR022765">
    <property type="entry name" value="Dna2/Cas4_DUF83"/>
</dbReference>
<evidence type="ECO:0000256" key="5">
    <source>
        <dbReference type="ARBA" id="ARBA00023004"/>
    </source>
</evidence>
<dbReference type="eggNOG" id="arCOG00794">
    <property type="taxonomic scope" value="Archaea"/>
</dbReference>
<dbReference type="Proteomes" id="UP000030624">
    <property type="component" value="Chromosome"/>
</dbReference>
<evidence type="ECO:0000259" key="10">
    <source>
        <dbReference type="Pfam" id="PF01930"/>
    </source>
</evidence>
<dbReference type="STRING" id="565033.GACE_1635"/>
<keyword evidence="5 9" id="KW-0408">Iron</keyword>
<evidence type="ECO:0000256" key="3">
    <source>
        <dbReference type="ARBA" id="ARBA00022801"/>
    </source>
</evidence>
<evidence type="ECO:0000256" key="8">
    <source>
        <dbReference type="ARBA" id="ARBA00023211"/>
    </source>
</evidence>
<evidence type="ECO:0000256" key="6">
    <source>
        <dbReference type="ARBA" id="ARBA00023014"/>
    </source>
</evidence>
<sequence length="165" mass="19564">MIDEMYIRGVQVNYYFVCKTKLWLFSHNVSMERESDAVRLGKLIHRSVFDRDEKEVRIGPIAIDAVRRGDVIEIREVKKSRAFEKASYYQLLYYLYYLSRFGIKAVGRLSFPKQRRSEEVILNEDAVKEIENVLKEIPGIVEGEMPEPDYKPHCRKCAYFEFCFT</sequence>
<keyword evidence="6 9" id="KW-0411">Iron-sulfur</keyword>
<keyword evidence="8 9" id="KW-0464">Manganese</keyword>
<dbReference type="InterPro" id="IPR011604">
    <property type="entry name" value="PDDEXK-like_dom_sf"/>
</dbReference>
<protein>
    <recommendedName>
        <fullName evidence="9">CRISPR-associated exonuclease Cas4</fullName>
        <ecNumber evidence="9">3.1.12.1</ecNumber>
    </recommendedName>
</protein>
<keyword evidence="1 9" id="KW-0540">Nuclease</keyword>
<feature type="domain" description="DUF83" evidence="10">
    <location>
        <begin position="9"/>
        <end position="164"/>
    </location>
</feature>
<dbReference type="GO" id="GO:0004527">
    <property type="term" value="F:exonuclease activity"/>
    <property type="evidence" value="ECO:0007669"/>
    <property type="project" value="UniProtKB-KW"/>
</dbReference>